<gene>
    <name evidence="2" type="ORF">Ae201684_016785</name>
    <name evidence="1" type="ORF">Ae201684_016787</name>
</gene>
<proteinExistence type="predicted"/>
<evidence type="ECO:0000313" key="1">
    <source>
        <dbReference type="EMBL" id="KAF0724493.1"/>
    </source>
</evidence>
<accession>A0A6G0WD22</accession>
<dbReference type="VEuPathDB" id="FungiDB:AeMF1_001147"/>
<evidence type="ECO:0000313" key="2">
    <source>
        <dbReference type="EMBL" id="KAF0724550.1"/>
    </source>
</evidence>
<protein>
    <submittedName>
        <fullName evidence="2">Uncharacterized protein</fullName>
    </submittedName>
</protein>
<dbReference type="EMBL" id="VJMJ01000268">
    <property type="protein sequence ID" value="KAF0724550.1"/>
    <property type="molecule type" value="Genomic_DNA"/>
</dbReference>
<name>A0A6G0WD22_9STRA</name>
<keyword evidence="3" id="KW-1185">Reference proteome</keyword>
<dbReference type="Proteomes" id="UP000481153">
    <property type="component" value="Unassembled WGS sequence"/>
</dbReference>
<organism evidence="2 3">
    <name type="scientific">Aphanomyces euteiches</name>
    <dbReference type="NCBI Taxonomy" id="100861"/>
    <lineage>
        <taxon>Eukaryota</taxon>
        <taxon>Sar</taxon>
        <taxon>Stramenopiles</taxon>
        <taxon>Oomycota</taxon>
        <taxon>Saprolegniomycetes</taxon>
        <taxon>Saprolegniales</taxon>
        <taxon>Verrucalvaceae</taxon>
        <taxon>Aphanomyces</taxon>
    </lineage>
</organism>
<comment type="caution">
    <text evidence="2">The sequence shown here is derived from an EMBL/GenBank/DDBJ whole genome shotgun (WGS) entry which is preliminary data.</text>
</comment>
<reference evidence="2 3" key="1">
    <citation type="submission" date="2019-07" db="EMBL/GenBank/DDBJ databases">
        <title>Genomics analysis of Aphanomyces spp. identifies a new class of oomycete effector associated with host adaptation.</title>
        <authorList>
            <person name="Gaulin E."/>
        </authorList>
    </citation>
    <scope>NUCLEOTIDE SEQUENCE [LARGE SCALE GENOMIC DNA]</scope>
    <source>
        <strain evidence="2 3">ATCC 201684</strain>
    </source>
</reference>
<dbReference type="EMBL" id="VJMJ01000269">
    <property type="protein sequence ID" value="KAF0724493.1"/>
    <property type="molecule type" value="Genomic_DNA"/>
</dbReference>
<sequence>MSIFENRMLEDYLSETLGPCRRGRHSTSEDTTRQPSVFPESVKQWETILDDLPLLNDRLARRNDETENNHHWLGGQKVVTSESQLTAFVTSVAQVVAFATGGHEASTSPHSLTEKPDTHIFEVFSDKVKMVGRVIPSWDLYVHEHSLVALWEEGTQSIQPGSTNQTLHEHFQEHHDDEYCICNNGAYILHRKAYEVIGEMSELMVENQLKYGFLTTWNLWWFLRTDGRSLWISRSFARDARDPTVCQVLGRLLLVAMNDFELDVVSTLSGATKMKKRKRSNSGSMTSSEVNMTPLANVGDSRTYHDLCVEFSGYMREISSDPKRLSDYMSSLKMDWLGYGHIGQSFKVTVDMGGNRHLEVVLKLAETSELVEELEFEAYVYKKLSRFQGKCIPYIFGDAPIPYVLKSG</sequence>
<evidence type="ECO:0000313" key="3">
    <source>
        <dbReference type="Proteomes" id="UP000481153"/>
    </source>
</evidence>
<dbReference type="AlphaFoldDB" id="A0A6G0WD22"/>